<dbReference type="AlphaFoldDB" id="A0AA37TG00"/>
<name>A0AA37TG00_9HYPH</name>
<reference evidence="2" key="1">
    <citation type="journal article" date="2019" name="Int. J. Syst. Evol. Microbiol.">
        <title>The Global Catalogue of Microorganisms (GCM) 10K type strain sequencing project: providing services to taxonomists for standard genome sequencing and annotation.</title>
        <authorList>
            <consortium name="The Broad Institute Genomics Platform"/>
            <consortium name="The Broad Institute Genome Sequencing Center for Infectious Disease"/>
            <person name="Wu L."/>
            <person name="Ma J."/>
        </authorList>
    </citation>
    <scope>NUCLEOTIDE SEQUENCE [LARGE SCALE GENOMIC DNA]</scope>
    <source>
        <strain evidence="2">NBRC 103632</strain>
    </source>
</reference>
<evidence type="ECO:0000313" key="2">
    <source>
        <dbReference type="Proteomes" id="UP001157440"/>
    </source>
</evidence>
<organism evidence="1 2">
    <name type="scientific">Methylobacterium tardum</name>
    <dbReference type="NCBI Taxonomy" id="374432"/>
    <lineage>
        <taxon>Bacteria</taxon>
        <taxon>Pseudomonadati</taxon>
        <taxon>Pseudomonadota</taxon>
        <taxon>Alphaproteobacteria</taxon>
        <taxon>Hyphomicrobiales</taxon>
        <taxon>Methylobacteriaceae</taxon>
        <taxon>Methylobacterium</taxon>
    </lineage>
</organism>
<dbReference type="Proteomes" id="UP001157440">
    <property type="component" value="Unassembled WGS sequence"/>
</dbReference>
<evidence type="ECO:0000313" key="1">
    <source>
        <dbReference type="EMBL" id="GLS73266.1"/>
    </source>
</evidence>
<dbReference type="EMBL" id="BSPL01000025">
    <property type="protein sequence ID" value="GLS73266.1"/>
    <property type="molecule type" value="Genomic_DNA"/>
</dbReference>
<keyword evidence="2" id="KW-1185">Reference proteome</keyword>
<sequence length="55" mass="5958">MAAATLNATVRIASIVPPIACIASTAWRVSPWIAAIWLAMVSVEFERVWGVTDED</sequence>
<protein>
    <submittedName>
        <fullName evidence="1">Uncharacterized protein</fullName>
    </submittedName>
</protein>
<gene>
    <name evidence="1" type="ORF">GCM10007890_52810</name>
</gene>
<accession>A0AA37TG00</accession>
<proteinExistence type="predicted"/>
<comment type="caution">
    <text evidence="1">The sequence shown here is derived from an EMBL/GenBank/DDBJ whole genome shotgun (WGS) entry which is preliminary data.</text>
</comment>